<feature type="domain" description="DUF6371" evidence="1">
    <location>
        <begin position="93"/>
        <end position="243"/>
    </location>
</feature>
<accession>A0A8J6QCV5</accession>
<dbReference type="Proteomes" id="UP000600588">
    <property type="component" value="Unassembled WGS sequence"/>
</dbReference>
<evidence type="ECO:0000313" key="3">
    <source>
        <dbReference type="EMBL" id="MBD0833751.1"/>
    </source>
</evidence>
<dbReference type="NCBIfam" id="NF040506">
    <property type="entry name" value="PG0870_Nterm"/>
    <property type="match status" value="1"/>
</dbReference>
<dbReference type="EMBL" id="JACVXB010000015">
    <property type="protein sequence ID" value="MBD0833751.1"/>
    <property type="molecule type" value="Genomic_DNA"/>
</dbReference>
<feature type="domain" description="Zinc beta-ribbon finger putative" evidence="2">
    <location>
        <begin position="3"/>
        <end position="56"/>
    </location>
</feature>
<protein>
    <submittedName>
        <fullName evidence="3">Uncharacterized protein</fullName>
    </submittedName>
</protein>
<dbReference type="RefSeq" id="WP_188231531.1">
    <property type="nucleotide sequence ID" value="NZ_JACVXB010000015.1"/>
</dbReference>
<keyword evidence="4" id="KW-1185">Reference proteome</keyword>
<organism evidence="3 4">
    <name type="scientific">Aestuariibaculum sediminum</name>
    <dbReference type="NCBI Taxonomy" id="2770637"/>
    <lineage>
        <taxon>Bacteria</taxon>
        <taxon>Pseudomonadati</taxon>
        <taxon>Bacteroidota</taxon>
        <taxon>Flavobacteriia</taxon>
        <taxon>Flavobacteriales</taxon>
        <taxon>Flavobacteriaceae</taxon>
    </lineage>
</organism>
<reference evidence="3 4" key="1">
    <citation type="submission" date="2020-09" db="EMBL/GenBank/DDBJ databases">
        <title>TT11 complete genome.</title>
        <authorList>
            <person name="Wu Z."/>
        </authorList>
    </citation>
    <scope>NUCLEOTIDE SEQUENCE [LARGE SCALE GENOMIC DNA]</scope>
    <source>
        <strain evidence="3 4">TT11</strain>
    </source>
</reference>
<dbReference type="InterPro" id="IPR045951">
    <property type="entry name" value="DUF6371"/>
</dbReference>
<dbReference type="Pfam" id="PF19898">
    <property type="entry name" value="DUF6371"/>
    <property type="match status" value="1"/>
</dbReference>
<dbReference type="AlphaFoldDB" id="A0A8J6QCV5"/>
<proteinExistence type="predicted"/>
<sequence>MMYKYSLDKSSKKFICPSCGKKTFVKYVEVETNSYLEASIGRCDRESKCSYHLAPNGNKTLVTLSNPVIQPEPSYHDDGVIGTYGRDYDKNRNHFVTYLLKYFRGADVIKAIEKYYIGTSTYWDGATIFWQVNEQMKICAGKVMLYDEITGKRVKQPKVRITWMHSVLKIDTFVLQQCLFGMHNIIDYELGKTVCIVESEKTAVILSIIYPTFLWLATGSKSNLKEALLKPLKGYNIMLFPDKTEFKDWHLKSQGLRRLGYNIECSDLLEHKNLDEGDDLVDFMKLEKLVA</sequence>
<dbReference type="Pfam" id="PF21957">
    <property type="entry name" value="Zn_ribbon_16"/>
    <property type="match status" value="1"/>
</dbReference>
<dbReference type="InterPro" id="IPR047731">
    <property type="entry name" value="Zinc_ribbon_put"/>
</dbReference>
<evidence type="ECO:0000259" key="1">
    <source>
        <dbReference type="Pfam" id="PF19898"/>
    </source>
</evidence>
<gene>
    <name evidence="3" type="ORF">ICJ83_16595</name>
</gene>
<name>A0A8J6QCV5_9FLAO</name>
<evidence type="ECO:0000313" key="4">
    <source>
        <dbReference type="Proteomes" id="UP000600588"/>
    </source>
</evidence>
<comment type="caution">
    <text evidence="3">The sequence shown here is derived from an EMBL/GenBank/DDBJ whole genome shotgun (WGS) entry which is preliminary data.</text>
</comment>
<evidence type="ECO:0000259" key="2">
    <source>
        <dbReference type="Pfam" id="PF21957"/>
    </source>
</evidence>